<dbReference type="InterPro" id="IPR042469">
    <property type="entry name" value="HECTD3"/>
</dbReference>
<dbReference type="EMBL" id="CAJOBC010004708">
    <property type="protein sequence ID" value="CAF3838040.1"/>
    <property type="molecule type" value="Genomic_DNA"/>
</dbReference>
<accession>A0A814LZ94</accession>
<proteinExistence type="predicted"/>
<dbReference type="InterPro" id="IPR001870">
    <property type="entry name" value="B30.2/SPRY"/>
</dbReference>
<evidence type="ECO:0000259" key="3">
    <source>
        <dbReference type="PROSITE" id="PS50188"/>
    </source>
</evidence>
<dbReference type="InterPro" id="IPR003877">
    <property type="entry name" value="SPRY_dom"/>
</dbReference>
<dbReference type="PANTHER" id="PTHR46654">
    <property type="entry name" value="E3 UBIQUITIN-PROTEIN LIGASE HECTD3"/>
    <property type="match status" value="1"/>
</dbReference>
<dbReference type="SUPFAM" id="SSF49899">
    <property type="entry name" value="Concanavalin A-like lectins/glucanases"/>
    <property type="match status" value="2"/>
</dbReference>
<dbReference type="Gene3D" id="3.30.2160.10">
    <property type="entry name" value="Hect, E3 ligase catalytic domain"/>
    <property type="match status" value="1"/>
</dbReference>
<comment type="caution">
    <text evidence="5">The sequence shown here is derived from an EMBL/GenBank/DDBJ whole genome shotgun (WGS) entry which is preliminary data.</text>
</comment>
<dbReference type="CDD" id="cd11709">
    <property type="entry name" value="SPRY"/>
    <property type="match status" value="1"/>
</dbReference>
<feature type="domain" description="B30.2/SPRY" evidence="3">
    <location>
        <begin position="1695"/>
        <end position="1912"/>
    </location>
</feature>
<dbReference type="PROSITE" id="PS50188">
    <property type="entry name" value="B302_SPRY"/>
    <property type="match status" value="1"/>
</dbReference>
<dbReference type="InterPro" id="IPR013320">
    <property type="entry name" value="ConA-like_dom_sf"/>
</dbReference>
<keyword evidence="7" id="KW-1185">Reference proteome</keyword>
<dbReference type="Gene3D" id="3.90.1750.10">
    <property type="entry name" value="Hect, E3 ligase catalytic domains"/>
    <property type="match status" value="1"/>
</dbReference>
<dbReference type="PANTHER" id="PTHR46654:SF1">
    <property type="entry name" value="E3 UBIQUITIN-PROTEIN LIGASE HECTD3"/>
    <property type="match status" value="1"/>
</dbReference>
<dbReference type="Pfam" id="PF00622">
    <property type="entry name" value="SPRY"/>
    <property type="match status" value="1"/>
</dbReference>
<dbReference type="PROSITE" id="PS50237">
    <property type="entry name" value="HECT"/>
    <property type="match status" value="1"/>
</dbReference>
<dbReference type="EMBL" id="CAJNOQ010004708">
    <property type="protein sequence ID" value="CAF1070869.1"/>
    <property type="molecule type" value="Genomic_DNA"/>
</dbReference>
<sequence>MGQTLSATNSQFTDLLTLAQSNYADSDVFATADSDINFFLPLKTDGNRDKDAEGKELNEATIITTTLIKQIRTHLFTLTNLQQFNALNTQITTDIQQIVDGINSTNTTTNTTITTILEKQKQLQSAYALKLANDKSEINLANTSIFSHPFIDSTIYSGTKIEIETAKQNAFQRFQTQQLSYFALQSLLSVLLVLIKSVHNTDSTIIYQILTMTKQFIEQIPAKYLASENFKQSSLFTSLKPLSNYIEELSIQTVDLTAKKQAIEILLRFAVAKASFTELLHLIARLVFNTDNINIYDVRGLILQLNEDLSSATNKSQDDGLNAVDLSEQAAILSNMTTIKTKETQTNREPITIACFLTNPLEYLQIINVLPNTSLMTLDESQFSPIFLASVLLAHIDFHHEMNSKYAFETNSLNNSFSFTLHSDTFKQLFDIIQSLSITQLSHHTAYILVVCLRLFTTHLKFLIKSALDTTEFVSNKELHQWKEFMFRLSTENEIRTIDDNQSLYKEIRTIVCTEASKAFIYLLEKPTPLIDKFQIIYKCIVDNKYPILIQQLLTDLHDNVILKKYIELLTYDKVEKESTNEDKSTFIQTQQNALTLLYSYMDICLESNYIQQQKQIKDDTITLEHVFLLFQELLLITLDNELSTITDDVNDLNDSYPLPVTTLAICYIKRLLTASTGTSIVSDLLPPMLSGLCILTQTRFNFTAIQPIFIEIIPLLVEYLLCSTTMDTNTHSTTWLLGKISYIMLNSTKLHPLEQKYINTLNMPLFGGGNEITMDNNKNIIHLIESNLAHYIQFQLPTIKSINKIDYDFLMSIYNNVDEGAKLLLKLKIFNKDKQRLQKSIEILANEATAALFAVYIKHYRRIELAKYECQKDTNIKPNSKLVSLYEYATHIQTLFATTKAQGGDCNELYIQIKNNTLFLLSSIKENNFIPLVYNTNLITNINENKSFLETPVVGISPRNMIQRQFSRWTKAKHILRLLRNTMAAIIRLKKIMLLHKQEAEQKQDNESILNRNLKTFVYEQKIIGQLDEKLQTEEIIKCMKKQDERAIIRLLTYKFIQTFIKKLFKIENNRVYIILSIYLPHLNNTNFEWHYLQNIENSNILLKEQIEILYYSIIKEIIQFRLTLSSESTISRTLILHSFSLLNISYKSSDLVQIYNSRLIKDLFNFISTIKKNDGTWEIKFTSFNLFRMIILQLSDIIETEEKNNGMVNPVLQQLHEYIFQKLILNELHGLKLLKQTALNTNTSNIKYENIHVNNAEIGWFIAKKSATNHDIIIANQSQSEIEIYTNQFLVLLLRCIHLYKNVLYSCSTPVYIQELLYIYSTSMNNISSTLVLKLLRELLNLLPQNNQLLFTLKSHETVNRKQLLESFLFTIGESCLQISDSSIKSNPATVTEIIYIYRTLMSVRSPWQMLAIQIIVDAIKLGSSLIKSMKTIEASKLNYLLASLCVLGGYIQSYYEGCIVHVYEDLNTNDYESAVIVSTDTNVRDSDTANELSYCIQYTTSNEIKWISADKLRIETCIPVPNLLPVSTILTDADSVVYEADAFKTEETNAYILIDTLSLLIQMDTITIDDLILLQTRRRCTAALSHILNDKKLIEVFISKQYAPIIAQLALSGSPNTSAYNVMPADLRLMNKSHLEQYSLSLDTCVRMKQILVDDEKSFETDNNENLSTPVIPVDWYNIPDTSELTDANFRIWNKNLDGVVFDPFVYKAVSTNLDKNRGWNEIKIVPFPGEQNGMIEECGNKDKFNGRVTGVLDLGTFLAENIRLTEGKWYYCIKVVWSNVLQVGWATENFTPSAENNRGVGDNEYSWSYNGSDGIVHHNDGVPFGDSVRWTIDDVCGCGIEIDGENTVMKFWLNGNLLGTAFSHTSNRDSAFPCNMLPNGKDTIFYPAISLSPESCCEFIFSPEDMEKCPLPKGYMSLLTSTLIHTENTLVAYPYSAYLVGDQPKDYFYTDREQSDLTRQFLRDFVNKQHIQTALTLEDINKENLKVPYTGIAFPIDTSIDNETLTAFTISFDYEYTAVPEINVDQLLVKLLTLDTELYALPIQLNESIEVNEFTYQNKNVHHVAIIFQLQKPVTIYVNNKCSTLHCSAFDISKKTLNLCILPEFSGEIKNIGIWRYALSEQHIKRLFIYSLFYVFLDYQKLRQHRKQTNTFMFKRPQFPRELLLFTEPFDSNLWDKKKKSIDANEFKYFKMLSTDTVTNIEYGIQLFGNNSYLVLDKSQVDAPVDVNEKTETTSEDSSAGIWTEYTIIMDISIPYLPVGAKTVLDNDIKDVSTNDTAITRNVLVSSTDSSSSVHVADSNESEAILGMLTLLRISEHHAISITNKGRLRVGNTESETTLKLNEYLRLVICKKDNNIKVYVNGKLELNGPIDEDTYELKEPYIYLFKETDNSNITATDRVRIECKSITFKNKNIDQLPSVLESSTYSLEKFIALPFTALANNLISIGYKRRWIKTIMKQYNVYNVQLIDTLIRQQMQQLLDADLRKECEHKVDLLCRLNSHLDREKLKKFTTFSKLDTDTDMVVICEQILDHWNELQAESTPLQHSTNEPINKSEMDVKWLMNDDDDTDDTNGLNTDKEPLPKWYSKCVDKLNIQDNIFEWIQDKTKQTTDPNSTTDPNCKLLDLSKPEENELTNENELDSRRKNIHKSMQYSHRQMTHKQYVDSRIASEIGLTSIYARYTILNMVKIWLSSNDTKNSLFPLQGFGDWRFITKLLRFMDYHYNHTSISSDETIDRMKLLTSSIVQAETNELLKQTNKITSELFSTTAPLLYHLQIDIIVQCIRLISHPTLLQTTDESLNEQTAITQPNLNFIFRILKLSLELISNAKIEHAQILVEILFPDSLIHLLFDLFLLVPQEQSRIFILHIFAVLTQTATNFALHKDAQQFLLQLLEFITNKRSNGNASSSSLRSAVMDLCFVIRTREQQDASNKVINQQLELDKYLNYAESLRDLFIVMDVIKALTDETKQTVFPQEFIKQLNSSGIECIKEEIEKANIFFNRAVDIQLIDFMNKNIVSDCQSLTDSFIVEFLVGLSNEFITDTKYSTYTLLHHIPVVYLKMRIKILYLFNIFIKNVLSDVDLSLPTGTSMLADAVRSIKSYIVYNTKVKLIITVLEETYRTDETQTIQLDSVKASTCSTYKDTIFYQAFRQLYKNASLSFRKLEHARVWAVTYIGMHSSDSGGPYRDSITAMCADICSTRLPLFILCPNGRTNSGLNRDRWIPNVFPPQTTIPNKIKNIYIFIGQLMGMAIRTKNLLNLQFPSLVWKPLVRQSITVEDIEAIDIQSFATINELEKRVKQTKTMNTSVTVDSEEKYTDNIDFLFDSIMSELKFDIVGSNMKTYELVPKGSIIPITVANHKEYCLKYREYHLQEFSRQVDYIRQGLYSVVPWPMLALYTPFELEEAVCGKPVIDIDLLKQQTEYKYENDHHNAPYIKRFWTVLKDKFDEEQKRLFLIFVWGRSTLPSRAEDFERKFSIQRLDAANDVDKMLP</sequence>
<dbReference type="Pfam" id="PF00632">
    <property type="entry name" value="HECT"/>
    <property type="match status" value="1"/>
</dbReference>
<dbReference type="Proteomes" id="UP000681722">
    <property type="component" value="Unassembled WGS sequence"/>
</dbReference>
<dbReference type="InterPro" id="IPR043136">
    <property type="entry name" value="B30.2/SPRY_sf"/>
</dbReference>
<dbReference type="InterPro" id="IPR000569">
    <property type="entry name" value="HECT_dom"/>
</dbReference>
<evidence type="ECO:0000313" key="5">
    <source>
        <dbReference type="EMBL" id="CAF1070869.1"/>
    </source>
</evidence>
<evidence type="ECO:0000256" key="2">
    <source>
        <dbReference type="PROSITE-ProRule" id="PRU00104"/>
    </source>
</evidence>
<evidence type="ECO:0000259" key="4">
    <source>
        <dbReference type="PROSITE" id="PS50237"/>
    </source>
</evidence>
<dbReference type="SMART" id="SM00119">
    <property type="entry name" value="HECTc"/>
    <property type="match status" value="1"/>
</dbReference>
<evidence type="ECO:0000313" key="6">
    <source>
        <dbReference type="EMBL" id="CAF3838040.1"/>
    </source>
</evidence>
<dbReference type="Gene3D" id="3.30.2410.10">
    <property type="entry name" value="Hect, E3 ligase catalytic domain"/>
    <property type="match status" value="1"/>
</dbReference>
<reference evidence="5" key="1">
    <citation type="submission" date="2021-02" db="EMBL/GenBank/DDBJ databases">
        <authorList>
            <person name="Nowell W R."/>
        </authorList>
    </citation>
    <scope>NUCLEOTIDE SEQUENCE</scope>
</reference>
<feature type="non-terminal residue" evidence="5">
    <location>
        <position position="3490"/>
    </location>
</feature>
<organism evidence="5 7">
    <name type="scientific">Didymodactylos carnosus</name>
    <dbReference type="NCBI Taxonomy" id="1234261"/>
    <lineage>
        <taxon>Eukaryota</taxon>
        <taxon>Metazoa</taxon>
        <taxon>Spiralia</taxon>
        <taxon>Gnathifera</taxon>
        <taxon>Rotifera</taxon>
        <taxon>Eurotatoria</taxon>
        <taxon>Bdelloidea</taxon>
        <taxon>Philodinida</taxon>
        <taxon>Philodinidae</taxon>
        <taxon>Didymodactylos</taxon>
    </lineage>
</organism>
<feature type="domain" description="HECT" evidence="4">
    <location>
        <begin position="3156"/>
        <end position="3490"/>
    </location>
</feature>
<protein>
    <submittedName>
        <fullName evidence="5">Uncharacterized protein</fullName>
    </submittedName>
</protein>
<dbReference type="SMART" id="SM00449">
    <property type="entry name" value="SPRY"/>
    <property type="match status" value="1"/>
</dbReference>
<gene>
    <name evidence="5" type="ORF">GPM918_LOCUS17269</name>
    <name evidence="6" type="ORF">SRO942_LOCUS17269</name>
</gene>
<dbReference type="GO" id="GO:0004842">
    <property type="term" value="F:ubiquitin-protein transferase activity"/>
    <property type="evidence" value="ECO:0007669"/>
    <property type="project" value="InterPro"/>
</dbReference>
<dbReference type="Gene3D" id="2.60.120.920">
    <property type="match status" value="1"/>
</dbReference>
<evidence type="ECO:0000313" key="7">
    <source>
        <dbReference type="Proteomes" id="UP000663829"/>
    </source>
</evidence>
<dbReference type="InterPro" id="IPR035983">
    <property type="entry name" value="Hect_E3_ubiquitin_ligase"/>
</dbReference>
<evidence type="ECO:0000256" key="1">
    <source>
        <dbReference type="ARBA" id="ARBA00022786"/>
    </source>
</evidence>
<dbReference type="OrthoDB" id="239701at2759"/>
<name>A0A814LZ94_9BILA</name>
<dbReference type="Proteomes" id="UP000663829">
    <property type="component" value="Unassembled WGS sequence"/>
</dbReference>
<keyword evidence="1 2" id="KW-0833">Ubl conjugation pathway</keyword>
<comment type="caution">
    <text evidence="2">Lacks conserved residue(s) required for the propagation of feature annotation.</text>
</comment>
<dbReference type="SUPFAM" id="SSF56204">
    <property type="entry name" value="Hect, E3 ligase catalytic domain"/>
    <property type="match status" value="1"/>
</dbReference>